<evidence type="ECO:0000313" key="2">
    <source>
        <dbReference type="Proteomes" id="UP001168821"/>
    </source>
</evidence>
<sequence>MLNEDGDCLYSVGACKDEYLVKYPVVIEEESLRTYIRRIVARFNDTGSVSKGKLTGRPQVSEDLIEDLRTRMEQSRKKYLSKLSLQSGVPYSTCQKMVRSYNDNRILDLSFFSG</sequence>
<name>A0AA38HV21_9CUCU</name>
<reference evidence="1" key="1">
    <citation type="journal article" date="2023" name="G3 (Bethesda)">
        <title>Whole genome assemblies of Zophobas morio and Tenebrio molitor.</title>
        <authorList>
            <person name="Kaur S."/>
            <person name="Stinson S.A."/>
            <person name="diCenzo G.C."/>
        </authorList>
    </citation>
    <scope>NUCLEOTIDE SEQUENCE</scope>
    <source>
        <strain evidence="1">QUZm001</strain>
    </source>
</reference>
<comment type="caution">
    <text evidence="1">The sequence shown here is derived from an EMBL/GenBank/DDBJ whole genome shotgun (WGS) entry which is preliminary data.</text>
</comment>
<dbReference type="AlphaFoldDB" id="A0AA38HV21"/>
<gene>
    <name evidence="1" type="ORF">Zmor_026287</name>
</gene>
<dbReference type="EMBL" id="JALNTZ010000008">
    <property type="protein sequence ID" value="KAJ3643586.1"/>
    <property type="molecule type" value="Genomic_DNA"/>
</dbReference>
<proteinExistence type="predicted"/>
<organism evidence="1 2">
    <name type="scientific">Zophobas morio</name>
    <dbReference type="NCBI Taxonomy" id="2755281"/>
    <lineage>
        <taxon>Eukaryota</taxon>
        <taxon>Metazoa</taxon>
        <taxon>Ecdysozoa</taxon>
        <taxon>Arthropoda</taxon>
        <taxon>Hexapoda</taxon>
        <taxon>Insecta</taxon>
        <taxon>Pterygota</taxon>
        <taxon>Neoptera</taxon>
        <taxon>Endopterygota</taxon>
        <taxon>Coleoptera</taxon>
        <taxon>Polyphaga</taxon>
        <taxon>Cucujiformia</taxon>
        <taxon>Tenebrionidae</taxon>
        <taxon>Zophobas</taxon>
    </lineage>
</organism>
<evidence type="ECO:0000313" key="1">
    <source>
        <dbReference type="EMBL" id="KAJ3643586.1"/>
    </source>
</evidence>
<keyword evidence="2" id="KW-1185">Reference proteome</keyword>
<dbReference type="Proteomes" id="UP001168821">
    <property type="component" value="Unassembled WGS sequence"/>
</dbReference>
<accession>A0AA38HV21</accession>
<protein>
    <submittedName>
        <fullName evidence="1">Uncharacterized protein</fullName>
    </submittedName>
</protein>